<reference evidence="3 5" key="1">
    <citation type="submission" date="2020-06" db="EMBL/GenBank/DDBJ databases">
        <title>Description of novel acetic acid bacteria.</title>
        <authorList>
            <person name="Sombolestani A."/>
        </authorList>
    </citation>
    <scope>NUCLEOTIDE SEQUENCE [LARGE SCALE GENOMIC DNA]</scope>
    <source>
        <strain evidence="3 5">LMG 26838</strain>
    </source>
</reference>
<protein>
    <submittedName>
        <fullName evidence="3">Protein-methionine-sulfoxide reductase catalytic subunit MsrP</fullName>
        <ecNumber evidence="3">1.8.5.-</ecNumber>
    </submittedName>
    <submittedName>
        <fullName evidence="2">Sulfoxide reductase catalytic subunit YedY</fullName>
        <ecNumber evidence="2">1.8.-.-</ecNumber>
    </submittedName>
</protein>
<name>A0A839V1E6_9PROT</name>
<dbReference type="GO" id="GO:0016491">
    <property type="term" value="F:oxidoreductase activity"/>
    <property type="evidence" value="ECO:0007669"/>
    <property type="project" value="UniProtKB-KW"/>
</dbReference>
<dbReference type="PANTHER" id="PTHR43032">
    <property type="entry name" value="PROTEIN-METHIONINE-SULFOXIDE REDUCTASE"/>
    <property type="match status" value="1"/>
</dbReference>
<dbReference type="RefSeq" id="WP_176621629.1">
    <property type="nucleotide sequence ID" value="NZ_JABXXQ010000004.1"/>
</dbReference>
<dbReference type="InterPro" id="IPR000572">
    <property type="entry name" value="OxRdtase_Mopterin-bd_dom"/>
</dbReference>
<dbReference type="Pfam" id="PF00174">
    <property type="entry name" value="Oxidored_molyb"/>
    <property type="match status" value="1"/>
</dbReference>
<evidence type="ECO:0000313" key="3">
    <source>
        <dbReference type="EMBL" id="NVN28874.1"/>
    </source>
</evidence>
<evidence type="ECO:0000259" key="1">
    <source>
        <dbReference type="Pfam" id="PF00174"/>
    </source>
</evidence>
<keyword evidence="2" id="KW-0560">Oxidoreductase</keyword>
<dbReference type="EC" id="1.8.-.-" evidence="2"/>
<evidence type="ECO:0000313" key="4">
    <source>
        <dbReference type="Proteomes" id="UP000557688"/>
    </source>
</evidence>
<dbReference type="AlphaFoldDB" id="A0A839V1E6"/>
<gene>
    <name evidence="3" type="primary">msrP</name>
    <name evidence="2" type="ORF">FHR90_001245</name>
    <name evidence="3" type="ORF">HUK83_00740</name>
</gene>
<evidence type="ECO:0000313" key="5">
    <source>
        <dbReference type="Proteomes" id="UP000565205"/>
    </source>
</evidence>
<evidence type="ECO:0000313" key="2">
    <source>
        <dbReference type="EMBL" id="MBB3173422.1"/>
    </source>
</evidence>
<dbReference type="Gene3D" id="3.90.420.10">
    <property type="entry name" value="Oxidoreductase, molybdopterin-binding domain"/>
    <property type="match status" value="1"/>
</dbReference>
<dbReference type="SUPFAM" id="SSF56524">
    <property type="entry name" value="Oxidoreductase molybdopterin-binding domain"/>
    <property type="match status" value="1"/>
</dbReference>
<keyword evidence="4" id="KW-1185">Reference proteome</keyword>
<dbReference type="InterPro" id="IPR036374">
    <property type="entry name" value="OxRdtase_Mopterin-bd_sf"/>
</dbReference>
<reference evidence="2 4" key="2">
    <citation type="submission" date="2020-08" db="EMBL/GenBank/DDBJ databases">
        <title>Genomic Encyclopedia of Type Strains, Phase III (KMG-III): the genomes of soil and plant-associated and newly described type strains.</title>
        <authorList>
            <person name="Whitman W."/>
        </authorList>
    </citation>
    <scope>NUCLEOTIDE SEQUENCE [LARGE SCALE GENOMIC DNA]</scope>
    <source>
        <strain evidence="2 4">CECT 8088</strain>
    </source>
</reference>
<accession>A0A839V1E6</accession>
<proteinExistence type="predicted"/>
<feature type="domain" description="Oxidoreductase molybdopterin-binding" evidence="1">
    <location>
        <begin position="86"/>
        <end position="240"/>
    </location>
</feature>
<dbReference type="Proteomes" id="UP000557688">
    <property type="component" value="Unassembled WGS sequence"/>
</dbReference>
<organism evidence="2 4">
    <name type="scientific">Endobacter medicaginis</name>
    <dbReference type="NCBI Taxonomy" id="1181271"/>
    <lineage>
        <taxon>Bacteria</taxon>
        <taxon>Pseudomonadati</taxon>
        <taxon>Pseudomonadota</taxon>
        <taxon>Alphaproteobacteria</taxon>
        <taxon>Acetobacterales</taxon>
        <taxon>Acetobacteraceae</taxon>
        <taxon>Endobacter</taxon>
    </lineage>
</organism>
<dbReference type="EMBL" id="JACHXV010000004">
    <property type="protein sequence ID" value="MBB3173422.1"/>
    <property type="molecule type" value="Genomic_DNA"/>
</dbReference>
<dbReference type="EC" id="1.8.5.-" evidence="3"/>
<sequence>MLIRIPRAWEIAEHRATPEAVVRRRGTLGRRGLIGGGLALGLAAPAHARDYPPGRGVTPKSAVTSYNNFYEFGEDKDIADAAQALKTTPWTLSIDGLVDHPLTLDPDQLAKMMPVEQRTLRHRCVEAWAMTVPWTGFPLAALVAKVSPKPQARYLRFTSAEQESMPGISSPLYPWPYREGVTLAEATNDLAFLATGMYGGPLMKQDGAPIRLLLPWKYGFKSAKSLTRITFTDRQPETFWQSLGPNEYGFWANVNPDVPHPRWTQSSERLLGSDERVPTQIFNGYGEWVAGLYKGGAFAQMSPQVLFR</sequence>
<dbReference type="NCBIfam" id="NF003767">
    <property type="entry name" value="PRK05363.1"/>
    <property type="match status" value="1"/>
</dbReference>
<dbReference type="EMBL" id="JABXXQ010000004">
    <property type="protein sequence ID" value="NVN28874.1"/>
    <property type="molecule type" value="Genomic_DNA"/>
</dbReference>
<dbReference type="Proteomes" id="UP000565205">
    <property type="component" value="Unassembled WGS sequence"/>
</dbReference>
<comment type="caution">
    <text evidence="2">The sequence shown here is derived from an EMBL/GenBank/DDBJ whole genome shotgun (WGS) entry which is preliminary data.</text>
</comment>
<dbReference type="PANTHER" id="PTHR43032:SF3">
    <property type="entry name" value="PROTEIN-METHIONINE-SULFOXIDE REDUCTASE CATALYTIC SUBUNIT MSRP"/>
    <property type="match status" value="1"/>
</dbReference>